<evidence type="ECO:0000313" key="1">
    <source>
        <dbReference type="EMBL" id="KAF0299799.1"/>
    </source>
</evidence>
<evidence type="ECO:0000313" key="2">
    <source>
        <dbReference type="Proteomes" id="UP000440578"/>
    </source>
</evidence>
<dbReference type="OrthoDB" id="3255824at2759"/>
<gene>
    <name evidence="1" type="ORF">FJT64_027548</name>
</gene>
<keyword evidence="2" id="KW-1185">Reference proteome</keyword>
<name>A0A6A4W3D5_AMPAM</name>
<reference evidence="1 2" key="1">
    <citation type="submission" date="2019-07" db="EMBL/GenBank/DDBJ databases">
        <title>Draft genome assembly of a fouling barnacle, Amphibalanus amphitrite (Darwin, 1854): The first reference genome for Thecostraca.</title>
        <authorList>
            <person name="Kim W."/>
        </authorList>
    </citation>
    <scope>NUCLEOTIDE SEQUENCE [LARGE SCALE GENOMIC DNA]</scope>
    <source>
        <strain evidence="1">SNU_AA5</strain>
        <tissue evidence="1">Soma without cirri and trophi</tissue>
    </source>
</reference>
<dbReference type="Proteomes" id="UP000440578">
    <property type="component" value="Unassembled WGS sequence"/>
</dbReference>
<sequence>MLRKQEDMLKEQEDMLEEKAMEEEVERALVKARLCRAAENDLEWERRHDFDGENVALVPRECNVAEGPEPPRQESRKEKFILEGFRVDVADSDVRSLVWTPWSGQQLQIRQTTEHLGTVLDDNLSTDSHVAQRIRRACASFYGLTPLGNFTNRLTAADKIFLWKTVVLPALIFGCETAPLSSTDIERLDSRQASLIKAALGLPRSAHHTALLIAAGVPRIDAFT</sequence>
<dbReference type="AlphaFoldDB" id="A0A6A4W3D5"/>
<dbReference type="EMBL" id="VIIS01001331">
    <property type="protein sequence ID" value="KAF0299799.1"/>
    <property type="molecule type" value="Genomic_DNA"/>
</dbReference>
<proteinExistence type="predicted"/>
<comment type="caution">
    <text evidence="1">The sequence shown here is derived from an EMBL/GenBank/DDBJ whole genome shotgun (WGS) entry which is preliminary data.</text>
</comment>
<protein>
    <submittedName>
        <fullName evidence="1">Uncharacterized protein</fullName>
    </submittedName>
</protein>
<accession>A0A6A4W3D5</accession>
<organism evidence="1 2">
    <name type="scientific">Amphibalanus amphitrite</name>
    <name type="common">Striped barnacle</name>
    <name type="synonym">Balanus amphitrite</name>
    <dbReference type="NCBI Taxonomy" id="1232801"/>
    <lineage>
        <taxon>Eukaryota</taxon>
        <taxon>Metazoa</taxon>
        <taxon>Ecdysozoa</taxon>
        <taxon>Arthropoda</taxon>
        <taxon>Crustacea</taxon>
        <taxon>Multicrustacea</taxon>
        <taxon>Cirripedia</taxon>
        <taxon>Thoracica</taxon>
        <taxon>Thoracicalcarea</taxon>
        <taxon>Balanomorpha</taxon>
        <taxon>Balanoidea</taxon>
        <taxon>Balanidae</taxon>
        <taxon>Amphibalaninae</taxon>
        <taxon>Amphibalanus</taxon>
    </lineage>
</organism>